<evidence type="ECO:0000313" key="2">
    <source>
        <dbReference type="EMBL" id="KIP03704.1"/>
    </source>
</evidence>
<evidence type="ECO:0000256" key="1">
    <source>
        <dbReference type="SAM" id="Phobius"/>
    </source>
</evidence>
<keyword evidence="3" id="KW-1185">Reference proteome</keyword>
<dbReference type="HOGENOM" id="CLU_2758661_0_0_1"/>
<keyword evidence="1" id="KW-0472">Membrane</keyword>
<evidence type="ECO:0000313" key="3">
    <source>
        <dbReference type="Proteomes" id="UP000053257"/>
    </source>
</evidence>
<accession>A0A0C3NG36</accession>
<dbReference type="AlphaFoldDB" id="A0A0C3NG36"/>
<keyword evidence="1" id="KW-0812">Transmembrane</keyword>
<name>A0A0C3NG36_PHLG1</name>
<protein>
    <submittedName>
        <fullName evidence="2">Uncharacterized protein</fullName>
    </submittedName>
</protein>
<feature type="transmembrane region" description="Helical" evidence="1">
    <location>
        <begin position="25"/>
        <end position="45"/>
    </location>
</feature>
<organism evidence="2 3">
    <name type="scientific">Phlebiopsis gigantea (strain 11061_1 CR5-6)</name>
    <name type="common">White-rot fungus</name>
    <name type="synonym">Peniophora gigantea</name>
    <dbReference type="NCBI Taxonomy" id="745531"/>
    <lineage>
        <taxon>Eukaryota</taxon>
        <taxon>Fungi</taxon>
        <taxon>Dikarya</taxon>
        <taxon>Basidiomycota</taxon>
        <taxon>Agaricomycotina</taxon>
        <taxon>Agaricomycetes</taxon>
        <taxon>Polyporales</taxon>
        <taxon>Phanerochaetaceae</taxon>
        <taxon>Phlebiopsis</taxon>
    </lineage>
</organism>
<dbReference type="EMBL" id="KN840603">
    <property type="protein sequence ID" value="KIP03704.1"/>
    <property type="molecule type" value="Genomic_DNA"/>
</dbReference>
<dbReference type="Proteomes" id="UP000053257">
    <property type="component" value="Unassembled WGS sequence"/>
</dbReference>
<reference evidence="2 3" key="1">
    <citation type="journal article" date="2014" name="PLoS Genet.">
        <title>Analysis of the Phlebiopsis gigantea genome, transcriptome and secretome provides insight into its pioneer colonization strategies of wood.</title>
        <authorList>
            <person name="Hori C."/>
            <person name="Ishida T."/>
            <person name="Igarashi K."/>
            <person name="Samejima M."/>
            <person name="Suzuki H."/>
            <person name="Master E."/>
            <person name="Ferreira P."/>
            <person name="Ruiz-Duenas F.J."/>
            <person name="Held B."/>
            <person name="Canessa P."/>
            <person name="Larrondo L.F."/>
            <person name="Schmoll M."/>
            <person name="Druzhinina I.S."/>
            <person name="Kubicek C.P."/>
            <person name="Gaskell J.A."/>
            <person name="Kersten P."/>
            <person name="St John F."/>
            <person name="Glasner J."/>
            <person name="Sabat G."/>
            <person name="Splinter BonDurant S."/>
            <person name="Syed K."/>
            <person name="Yadav J."/>
            <person name="Mgbeahuruike A.C."/>
            <person name="Kovalchuk A."/>
            <person name="Asiegbu F.O."/>
            <person name="Lackner G."/>
            <person name="Hoffmeister D."/>
            <person name="Rencoret J."/>
            <person name="Gutierrez A."/>
            <person name="Sun H."/>
            <person name="Lindquist E."/>
            <person name="Barry K."/>
            <person name="Riley R."/>
            <person name="Grigoriev I.V."/>
            <person name="Henrissat B."/>
            <person name="Kues U."/>
            <person name="Berka R.M."/>
            <person name="Martinez A.T."/>
            <person name="Covert S.F."/>
            <person name="Blanchette R.A."/>
            <person name="Cullen D."/>
        </authorList>
    </citation>
    <scope>NUCLEOTIDE SEQUENCE [LARGE SCALE GENOMIC DNA]</scope>
    <source>
        <strain evidence="2 3">11061_1 CR5-6</strain>
    </source>
</reference>
<proteinExistence type="predicted"/>
<feature type="non-terminal residue" evidence="2">
    <location>
        <position position="1"/>
    </location>
</feature>
<keyword evidence="1" id="KW-1133">Transmembrane helix</keyword>
<gene>
    <name evidence="2" type="ORF">PHLGIDRAFT_226752</name>
</gene>
<sequence length="70" mass="7983">MTETRTAATLYQDQYSCRQVYNKHIYSCILLFGVKFISLGVAFLSPPAAPQSGLYSCLKRTVRLRADEQY</sequence>